<accession>A0AAN5Z674</accession>
<evidence type="ECO:0000256" key="4">
    <source>
        <dbReference type="ARBA" id="ARBA00023002"/>
    </source>
</evidence>
<proteinExistence type="inferred from homology"/>
<dbReference type="EMBL" id="JAAMOD010000229">
    <property type="protein sequence ID" value="KAF5234481.1"/>
    <property type="molecule type" value="Genomic_DNA"/>
</dbReference>
<dbReference type="InterPro" id="IPR036318">
    <property type="entry name" value="FAD-bd_PCMH-like_sf"/>
</dbReference>
<keyword evidence="4" id="KW-0560">Oxidoreductase</keyword>
<evidence type="ECO:0000256" key="3">
    <source>
        <dbReference type="ARBA" id="ARBA00022827"/>
    </source>
</evidence>
<dbReference type="GO" id="GO:0016491">
    <property type="term" value="F:oxidoreductase activity"/>
    <property type="evidence" value="ECO:0007669"/>
    <property type="project" value="UniProtKB-KW"/>
</dbReference>
<dbReference type="Pfam" id="PF01565">
    <property type="entry name" value="FAD_binding_4"/>
    <property type="match status" value="1"/>
</dbReference>
<evidence type="ECO:0000313" key="7">
    <source>
        <dbReference type="EMBL" id="KAF5234481.1"/>
    </source>
</evidence>
<organism evidence="7 8">
    <name type="scientific">Fusarium austroamericanum</name>
    <dbReference type="NCBI Taxonomy" id="282268"/>
    <lineage>
        <taxon>Eukaryota</taxon>
        <taxon>Fungi</taxon>
        <taxon>Dikarya</taxon>
        <taxon>Ascomycota</taxon>
        <taxon>Pezizomycotina</taxon>
        <taxon>Sordariomycetes</taxon>
        <taxon>Hypocreomycetidae</taxon>
        <taxon>Hypocreales</taxon>
        <taxon>Nectriaceae</taxon>
        <taxon>Fusarium</taxon>
    </lineage>
</organism>
<keyword evidence="5" id="KW-0732">Signal</keyword>
<evidence type="ECO:0000256" key="2">
    <source>
        <dbReference type="ARBA" id="ARBA00022630"/>
    </source>
</evidence>
<comment type="caution">
    <text evidence="7">The sequence shown here is derived from an EMBL/GenBank/DDBJ whole genome shotgun (WGS) entry which is preliminary data.</text>
</comment>
<comment type="similarity">
    <text evidence="1">Belongs to the oxygen-dependent FAD-linked oxidoreductase family.</text>
</comment>
<feature type="chain" id="PRO_5042817620" description="FAD-binding PCMH-type domain-containing protein" evidence="5">
    <location>
        <begin position="20"/>
        <end position="668"/>
    </location>
</feature>
<dbReference type="InterPro" id="IPR050416">
    <property type="entry name" value="FAD-linked_Oxidoreductase"/>
</dbReference>
<dbReference type="SUPFAM" id="SSF56176">
    <property type="entry name" value="FAD-binding/transporter-associated domain-like"/>
    <property type="match status" value="1"/>
</dbReference>
<dbReference type="Proteomes" id="UP000537989">
    <property type="component" value="Unassembled WGS sequence"/>
</dbReference>
<evidence type="ECO:0000256" key="5">
    <source>
        <dbReference type="SAM" id="SignalP"/>
    </source>
</evidence>
<dbReference type="InterPro" id="IPR006094">
    <property type="entry name" value="Oxid_FAD_bind_N"/>
</dbReference>
<gene>
    <name evidence="7" type="ORF">FAUST_7569</name>
</gene>
<dbReference type="Gene3D" id="3.30.465.10">
    <property type="match status" value="1"/>
</dbReference>
<name>A0AAN5Z674_FUSAU</name>
<dbReference type="AlphaFoldDB" id="A0AAN5Z674"/>
<reference evidence="7 8" key="1">
    <citation type="submission" date="2020-02" db="EMBL/GenBank/DDBJ databases">
        <title>Identification and distribution of gene clusters putatively required for synthesis of sphingolipid metabolism inhibitors in phylogenetically diverse species of the filamentous fungus Fusarium.</title>
        <authorList>
            <person name="Kim H.-S."/>
            <person name="Busman M."/>
            <person name="Brown D.W."/>
            <person name="Divon H."/>
            <person name="Uhlig S."/>
            <person name="Proctor R.H."/>
        </authorList>
    </citation>
    <scope>NUCLEOTIDE SEQUENCE [LARGE SCALE GENOMIC DNA]</scope>
    <source>
        <strain evidence="7 8">NRRL 2903</strain>
    </source>
</reference>
<sequence>MKVVTSLVLHCAAVTVAAAALPDGSQVLADPLEGYEIVPMQWKGVIKEGEAPVSLNGTIESVISQIKELNPEFELMEDDTAESSGLEARNPSNIICNVGGSGYVDVKAAQREQRYLRSLGTSVCGVDGGPGKCARVSCSYGDAIWLCNDNSHYIQPRCSYLADYVDRIIASCQSKTSSPPCTVRPCAPSWTAWFVRGQQFDTDRYNVIVGRIYMPGTIEYEERLDTYYSANAALHSSCMVMPRTTEDVSAIMKVITDNQCPFGMSSGKHSAYQNSNAVEDGITVDFGYMNQTWYDTKTKIASIQPGSNWGHVYEALEPYGVTAVGGRASPVGVGGFITGGGYSFHANVRGFGCNQVVNFEVVLSDGRIVNANKTHNPDLWKSLKGGSGNLGFVTRIDQRVVESNQLWAGFIYFETSRRDVVFEKYINFVENNDKDPASQLTASMLWDGEQYHLVSVVSNSDAVESPASFSDLLRVPSISNTTAKGKIADLVPQFTGPTPLGLYANWMTGTTSNDIRIMKFVYEKFEECVDRMRAAAPSSKFNVLVQLQPMTPSMVKQSQESGGDILGLDNIVAEGPWLMWLIAVTADTKEAQDIIDPMRQEFKAAVDSYAAEIGINKDWVYLNYATGDQDPISHYGSDSIAVIRKASEKYDPNSVFQNLRRSGFKISK</sequence>
<feature type="domain" description="FAD-binding PCMH-type" evidence="6">
    <location>
        <begin position="227"/>
        <end position="403"/>
    </location>
</feature>
<dbReference type="PANTHER" id="PTHR42973">
    <property type="entry name" value="BINDING OXIDOREDUCTASE, PUTATIVE (AFU_ORTHOLOGUE AFUA_1G17690)-RELATED"/>
    <property type="match status" value="1"/>
</dbReference>
<keyword evidence="3" id="KW-0274">FAD</keyword>
<dbReference type="GO" id="GO:0071949">
    <property type="term" value="F:FAD binding"/>
    <property type="evidence" value="ECO:0007669"/>
    <property type="project" value="InterPro"/>
</dbReference>
<keyword evidence="2" id="KW-0285">Flavoprotein</keyword>
<evidence type="ECO:0000259" key="6">
    <source>
        <dbReference type="PROSITE" id="PS51387"/>
    </source>
</evidence>
<dbReference type="PANTHER" id="PTHR42973:SF53">
    <property type="entry name" value="FAD-BINDING PCMH-TYPE DOMAIN-CONTAINING PROTEIN-RELATED"/>
    <property type="match status" value="1"/>
</dbReference>
<dbReference type="InterPro" id="IPR016169">
    <property type="entry name" value="FAD-bd_PCMH_sub2"/>
</dbReference>
<dbReference type="PROSITE" id="PS51387">
    <property type="entry name" value="FAD_PCMH"/>
    <property type="match status" value="1"/>
</dbReference>
<feature type="signal peptide" evidence="5">
    <location>
        <begin position="1"/>
        <end position="19"/>
    </location>
</feature>
<dbReference type="InterPro" id="IPR016166">
    <property type="entry name" value="FAD-bd_PCMH"/>
</dbReference>
<keyword evidence="8" id="KW-1185">Reference proteome</keyword>
<evidence type="ECO:0000313" key="8">
    <source>
        <dbReference type="Proteomes" id="UP000537989"/>
    </source>
</evidence>
<protein>
    <recommendedName>
        <fullName evidence="6">FAD-binding PCMH-type domain-containing protein</fullName>
    </recommendedName>
</protein>
<evidence type="ECO:0000256" key="1">
    <source>
        <dbReference type="ARBA" id="ARBA00005466"/>
    </source>
</evidence>